<keyword evidence="3" id="KW-0819">tRNA processing</keyword>
<comment type="cofactor">
    <cofactor evidence="1">
        <name>FAD</name>
        <dbReference type="ChEBI" id="CHEBI:57692"/>
    </cofactor>
</comment>
<evidence type="ECO:0000256" key="5">
    <source>
        <dbReference type="ARBA" id="ARBA00023027"/>
    </source>
</evidence>
<evidence type="ECO:0000313" key="9">
    <source>
        <dbReference type="EMBL" id="GFP24095.1"/>
    </source>
</evidence>
<feature type="domain" description="MnmG N-terminal" evidence="8">
    <location>
        <begin position="5"/>
        <end position="112"/>
    </location>
</feature>
<dbReference type="Gene3D" id="3.50.50.60">
    <property type="entry name" value="FAD/NAD(P)-binding domain"/>
    <property type="match status" value="1"/>
</dbReference>
<evidence type="ECO:0000256" key="2">
    <source>
        <dbReference type="ARBA" id="ARBA00022630"/>
    </source>
</evidence>
<dbReference type="GO" id="GO:0030488">
    <property type="term" value="P:tRNA methylation"/>
    <property type="evidence" value="ECO:0007669"/>
    <property type="project" value="TreeGrafter"/>
</dbReference>
<evidence type="ECO:0000256" key="6">
    <source>
        <dbReference type="ARBA" id="ARBA00025948"/>
    </source>
</evidence>
<dbReference type="InterPro" id="IPR002218">
    <property type="entry name" value="MnmG-rel"/>
</dbReference>
<protein>
    <submittedName>
        <fullName evidence="9">tRNA uridine 5-carboxymethylaminomethyl modification enzyme</fullName>
    </submittedName>
</protein>
<name>A0A6V8NUZ5_9ACTN</name>
<dbReference type="InterPro" id="IPR040131">
    <property type="entry name" value="MnmG_N"/>
</dbReference>
<dbReference type="Proteomes" id="UP000585609">
    <property type="component" value="Unassembled WGS sequence"/>
</dbReference>
<evidence type="ECO:0000256" key="4">
    <source>
        <dbReference type="ARBA" id="ARBA00022827"/>
    </source>
</evidence>
<reference evidence="9 10" key="1">
    <citation type="journal article" date="2020" name="Front. Microbiol.">
        <title>Single-cell genomics of novel Actinobacteria with the Wood-Ljungdahl pathway discovered in a serpentinizing system.</title>
        <authorList>
            <person name="Merino N."/>
            <person name="Kawai M."/>
            <person name="Boyd E.S."/>
            <person name="Colman D.R."/>
            <person name="McGlynn S.E."/>
            <person name="Nealson K.H."/>
            <person name="Kurokawa K."/>
            <person name="Hongoh Y."/>
        </authorList>
    </citation>
    <scope>NUCLEOTIDE SEQUENCE [LARGE SCALE GENOMIC DNA]</scope>
    <source>
        <strain evidence="9 10">S09_30</strain>
    </source>
</reference>
<evidence type="ECO:0000313" key="10">
    <source>
        <dbReference type="Proteomes" id="UP000585609"/>
    </source>
</evidence>
<feature type="region of interest" description="Disordered" evidence="7">
    <location>
        <begin position="102"/>
        <end position="122"/>
    </location>
</feature>
<keyword evidence="4" id="KW-0274">FAD</keyword>
<dbReference type="PANTHER" id="PTHR11806:SF0">
    <property type="entry name" value="PROTEIN MTO1 HOMOLOG, MITOCHONDRIAL"/>
    <property type="match status" value="1"/>
</dbReference>
<gene>
    <name evidence="9" type="ORF">HKBW3S09_01561</name>
</gene>
<keyword evidence="2" id="KW-0285">Flavoprotein</keyword>
<evidence type="ECO:0000256" key="1">
    <source>
        <dbReference type="ARBA" id="ARBA00001974"/>
    </source>
</evidence>
<comment type="caution">
    <text evidence="9">The sequence shown here is derived from an EMBL/GenBank/DDBJ whole genome shotgun (WGS) entry which is preliminary data.</text>
</comment>
<evidence type="ECO:0000259" key="8">
    <source>
        <dbReference type="Pfam" id="PF01134"/>
    </source>
</evidence>
<dbReference type="GO" id="GO:0002098">
    <property type="term" value="P:tRNA wobble uridine modification"/>
    <property type="evidence" value="ECO:0007669"/>
    <property type="project" value="TreeGrafter"/>
</dbReference>
<dbReference type="PANTHER" id="PTHR11806">
    <property type="entry name" value="GLUCOSE INHIBITED DIVISION PROTEIN A"/>
    <property type="match status" value="1"/>
</dbReference>
<keyword evidence="5" id="KW-0520">NAD</keyword>
<dbReference type="Pfam" id="PF01134">
    <property type="entry name" value="GIDA"/>
    <property type="match status" value="1"/>
</dbReference>
<dbReference type="EMBL" id="BLRW01000334">
    <property type="protein sequence ID" value="GFP24095.1"/>
    <property type="molecule type" value="Genomic_DNA"/>
</dbReference>
<organism evidence="9 10">
    <name type="scientific">Candidatus Hakubella thermalkaliphila</name>
    <dbReference type="NCBI Taxonomy" id="2754717"/>
    <lineage>
        <taxon>Bacteria</taxon>
        <taxon>Bacillati</taxon>
        <taxon>Actinomycetota</taxon>
        <taxon>Actinomycetota incertae sedis</taxon>
        <taxon>Candidatus Hakubellales</taxon>
        <taxon>Candidatus Hakubellaceae</taxon>
        <taxon>Candidatus Hakubella</taxon>
    </lineage>
</organism>
<feature type="non-terminal residue" evidence="9">
    <location>
        <position position="1"/>
    </location>
</feature>
<dbReference type="SUPFAM" id="SSF51905">
    <property type="entry name" value="FAD/NAD(P)-binding domain"/>
    <property type="match status" value="1"/>
</dbReference>
<dbReference type="InterPro" id="IPR036188">
    <property type="entry name" value="FAD/NAD-bd_sf"/>
</dbReference>
<dbReference type="AlphaFoldDB" id="A0A6V8NUZ5"/>
<evidence type="ECO:0000256" key="3">
    <source>
        <dbReference type="ARBA" id="ARBA00022694"/>
    </source>
</evidence>
<accession>A0A6V8NUZ5</accession>
<sequence length="122" mass="13423">WTPWGGEMANHTDKSLIQIKVLNSSKGPAVQALRAQTDKKRYESEMKKVVLGQPNLSLRQGIATDILATPEGVQGIVTLTGERYLSRAVVVAKGTFFEREDRHRRGGISRGTDGRVPCHPSL</sequence>
<proteinExistence type="predicted"/>
<evidence type="ECO:0000256" key="7">
    <source>
        <dbReference type="SAM" id="MobiDB-lite"/>
    </source>
</evidence>
<dbReference type="GO" id="GO:0050660">
    <property type="term" value="F:flavin adenine dinucleotide binding"/>
    <property type="evidence" value="ECO:0007669"/>
    <property type="project" value="InterPro"/>
</dbReference>
<dbReference type="GO" id="GO:0005829">
    <property type="term" value="C:cytosol"/>
    <property type="evidence" value="ECO:0007669"/>
    <property type="project" value="TreeGrafter"/>
</dbReference>
<comment type="subunit">
    <text evidence="6">Homodimer. Heterotetramer of two MnmE and two MnmG subunits.</text>
</comment>